<dbReference type="Proteomes" id="UP000830326">
    <property type="component" value="Chromosome"/>
</dbReference>
<proteinExistence type="predicted"/>
<accession>A0ABY4H7C9</accession>
<reference evidence="2" key="1">
    <citation type="submission" date="2022-04" db="EMBL/GenBank/DDBJ databases">
        <title>Halobacillus sp. isolated from saltern.</title>
        <authorList>
            <person name="Won M."/>
            <person name="Lee C.-M."/>
            <person name="Woen H.-Y."/>
            <person name="Kwon S.-W."/>
        </authorList>
    </citation>
    <scope>NUCLEOTIDE SEQUENCE</scope>
    <source>
        <strain evidence="2">SSHM10-5</strain>
    </source>
</reference>
<protein>
    <submittedName>
        <fullName evidence="2">Uncharacterized protein</fullName>
    </submittedName>
</protein>
<name>A0ABY4H7C9_9BACI</name>
<evidence type="ECO:0000313" key="3">
    <source>
        <dbReference type="Proteomes" id="UP000830326"/>
    </source>
</evidence>
<sequence length="78" mass="8298">MLKEKDYGSPVTPIFEKFSIQKDVSLVYGEPIDVGKKKILPVARVNYLIGGDGDNSEGNESLESGQGEDGGGHISSSL</sequence>
<feature type="region of interest" description="Disordered" evidence="1">
    <location>
        <begin position="50"/>
        <end position="78"/>
    </location>
</feature>
<dbReference type="EMBL" id="CP095075">
    <property type="protein sequence ID" value="UOR10765.1"/>
    <property type="molecule type" value="Genomic_DNA"/>
</dbReference>
<organism evidence="2 3">
    <name type="scientific">Halobacillus amylolyticus</name>
    <dbReference type="NCBI Taxonomy" id="2932259"/>
    <lineage>
        <taxon>Bacteria</taxon>
        <taxon>Bacillati</taxon>
        <taxon>Bacillota</taxon>
        <taxon>Bacilli</taxon>
        <taxon>Bacillales</taxon>
        <taxon>Bacillaceae</taxon>
        <taxon>Halobacillus</taxon>
    </lineage>
</organism>
<keyword evidence="3" id="KW-1185">Reference proteome</keyword>
<feature type="compositionally biased region" description="Gly residues" evidence="1">
    <location>
        <begin position="67"/>
        <end position="78"/>
    </location>
</feature>
<gene>
    <name evidence="2" type="ORF">MUO15_14140</name>
</gene>
<dbReference type="RefSeq" id="WP_245030087.1">
    <property type="nucleotide sequence ID" value="NZ_CP095075.1"/>
</dbReference>
<evidence type="ECO:0000256" key="1">
    <source>
        <dbReference type="SAM" id="MobiDB-lite"/>
    </source>
</evidence>
<evidence type="ECO:0000313" key="2">
    <source>
        <dbReference type="EMBL" id="UOR10765.1"/>
    </source>
</evidence>